<keyword evidence="10 11" id="KW-0539">Nucleus</keyword>
<dbReference type="SUPFAM" id="SSF81301">
    <property type="entry name" value="Nucleotidyltransferase"/>
    <property type="match status" value="1"/>
</dbReference>
<evidence type="ECO:0000256" key="8">
    <source>
        <dbReference type="ARBA" id="ARBA00022840"/>
    </source>
</evidence>
<proteinExistence type="inferred from homology"/>
<dbReference type="InterPro" id="IPR007012">
    <property type="entry name" value="PolA_pol_cen_dom"/>
</dbReference>
<feature type="binding site" evidence="12">
    <location>
        <begin position="89"/>
        <end position="91"/>
    </location>
    <ligand>
        <name>ATP</name>
        <dbReference type="ChEBI" id="CHEBI:30616"/>
    </ligand>
</feature>
<dbReference type="GO" id="GO:0005634">
    <property type="term" value="C:nucleus"/>
    <property type="evidence" value="ECO:0007669"/>
    <property type="project" value="UniProtKB-SubCell"/>
</dbReference>
<dbReference type="GO" id="GO:1990817">
    <property type="term" value="F:poly(A) RNA polymerase activity"/>
    <property type="evidence" value="ECO:0007669"/>
    <property type="project" value="UniProtKB-UniRule"/>
</dbReference>
<comment type="function">
    <text evidence="11">Polymerase that creates the 3'-poly(A) tail of mRNA's.</text>
</comment>
<feature type="binding site" evidence="13">
    <location>
        <position position="104"/>
    </location>
    <ligand>
        <name>Mg(2+)</name>
        <dbReference type="ChEBI" id="CHEBI:18420"/>
        <label>1</label>
        <note>catalytic</note>
    </ligand>
</feature>
<dbReference type="EMBL" id="MU006782">
    <property type="protein sequence ID" value="KAF2641918.1"/>
    <property type="molecule type" value="Genomic_DNA"/>
</dbReference>
<comment type="catalytic activity">
    <reaction evidence="11">
        <text>RNA(n) + ATP = RNA(n)-3'-adenine ribonucleotide + diphosphate</text>
        <dbReference type="Rhea" id="RHEA:11332"/>
        <dbReference type="Rhea" id="RHEA-COMP:14527"/>
        <dbReference type="Rhea" id="RHEA-COMP:17347"/>
        <dbReference type="ChEBI" id="CHEBI:30616"/>
        <dbReference type="ChEBI" id="CHEBI:33019"/>
        <dbReference type="ChEBI" id="CHEBI:140395"/>
        <dbReference type="ChEBI" id="CHEBI:173115"/>
        <dbReference type="EC" id="2.7.7.19"/>
    </reaction>
</comment>
<dbReference type="EC" id="2.7.7.19" evidence="11"/>
<organism evidence="18 19">
    <name type="scientific">Massarina eburnea CBS 473.64</name>
    <dbReference type="NCBI Taxonomy" id="1395130"/>
    <lineage>
        <taxon>Eukaryota</taxon>
        <taxon>Fungi</taxon>
        <taxon>Dikarya</taxon>
        <taxon>Ascomycota</taxon>
        <taxon>Pezizomycotina</taxon>
        <taxon>Dothideomycetes</taxon>
        <taxon>Pleosporomycetidae</taxon>
        <taxon>Pleosporales</taxon>
        <taxon>Massarineae</taxon>
        <taxon>Massarinaceae</taxon>
        <taxon>Massarina</taxon>
    </lineage>
</organism>
<comment type="cofactor">
    <cofactor evidence="1">
        <name>Mn(2+)</name>
        <dbReference type="ChEBI" id="CHEBI:29035"/>
    </cofactor>
</comment>
<evidence type="ECO:0000256" key="12">
    <source>
        <dbReference type="PIRSR" id="PIRSR018425-1"/>
    </source>
</evidence>
<keyword evidence="9 13" id="KW-0460">Magnesium</keyword>
<keyword evidence="8 11" id="KW-0067">ATP-binding</keyword>
<comment type="similarity">
    <text evidence="3 11">Belongs to the poly(A) polymerase family.</text>
</comment>
<feature type="binding site" evidence="13">
    <location>
        <position position="102"/>
    </location>
    <ligand>
        <name>Mg(2+)</name>
        <dbReference type="ChEBI" id="CHEBI:18420"/>
        <label>1</label>
        <note>catalytic</note>
    </ligand>
</feature>
<evidence type="ECO:0000256" key="5">
    <source>
        <dbReference type="ARBA" id="ARBA00022679"/>
    </source>
</evidence>
<evidence type="ECO:0000256" key="4">
    <source>
        <dbReference type="ARBA" id="ARBA00022664"/>
    </source>
</evidence>
<keyword evidence="6 13" id="KW-0479">Metal-binding</keyword>
<dbReference type="GO" id="GO:0006397">
    <property type="term" value="P:mRNA processing"/>
    <property type="evidence" value="ECO:0007669"/>
    <property type="project" value="UniProtKB-KW"/>
</dbReference>
<dbReference type="Pfam" id="PF04926">
    <property type="entry name" value="PAP_RNA-bind"/>
    <property type="match status" value="1"/>
</dbReference>
<dbReference type="OrthoDB" id="412748at2759"/>
<dbReference type="Gene3D" id="3.30.460.10">
    <property type="entry name" value="Beta Polymerase, domain 2"/>
    <property type="match status" value="1"/>
</dbReference>
<feature type="binding site" evidence="13">
    <location>
        <position position="159"/>
    </location>
    <ligand>
        <name>Mg(2+)</name>
        <dbReference type="ChEBI" id="CHEBI:18420"/>
        <label>2</label>
        <note>catalytic</note>
    </ligand>
</feature>
<feature type="binding site" evidence="13">
    <location>
        <position position="102"/>
    </location>
    <ligand>
        <name>Mg(2+)</name>
        <dbReference type="ChEBI" id="CHEBI:18420"/>
        <label>2</label>
        <note>catalytic</note>
    </ligand>
</feature>
<evidence type="ECO:0000313" key="19">
    <source>
        <dbReference type="Proteomes" id="UP000799753"/>
    </source>
</evidence>
<feature type="binding site" evidence="12">
    <location>
        <position position="159"/>
    </location>
    <ligand>
        <name>ATP</name>
        <dbReference type="ChEBI" id="CHEBI:30616"/>
    </ligand>
</feature>
<feature type="compositionally biased region" description="Basic and acidic residues" evidence="14">
    <location>
        <begin position="527"/>
        <end position="538"/>
    </location>
</feature>
<evidence type="ECO:0000256" key="7">
    <source>
        <dbReference type="ARBA" id="ARBA00022741"/>
    </source>
</evidence>
<evidence type="ECO:0000256" key="14">
    <source>
        <dbReference type="SAM" id="MobiDB-lite"/>
    </source>
</evidence>
<dbReference type="SUPFAM" id="SSF55003">
    <property type="entry name" value="PAP/Archaeal CCA-adding enzyme, C-terminal domain"/>
    <property type="match status" value="1"/>
</dbReference>
<dbReference type="SUPFAM" id="SSF81631">
    <property type="entry name" value="PAP/OAS1 substrate-binding domain"/>
    <property type="match status" value="1"/>
</dbReference>
<protein>
    <recommendedName>
        <fullName evidence="11">Poly(A) polymerase</fullName>
        <ecNumber evidence="11">2.7.7.19</ecNumber>
    </recommendedName>
</protein>
<dbReference type="Pfam" id="PF04928">
    <property type="entry name" value="PAP_central"/>
    <property type="match status" value="1"/>
</dbReference>
<dbReference type="InterPro" id="IPR048840">
    <property type="entry name" value="PolA_pol_NTPase"/>
</dbReference>
<feature type="binding site" evidence="12">
    <location>
        <position position="221"/>
    </location>
    <ligand>
        <name>ATP</name>
        <dbReference type="ChEBI" id="CHEBI:30616"/>
    </ligand>
</feature>
<dbReference type="AlphaFoldDB" id="A0A6A6S668"/>
<dbReference type="PIRSF" id="PIRSF018425">
    <property type="entry name" value="PolyA_polymerase"/>
    <property type="match status" value="1"/>
</dbReference>
<feature type="domain" description="Poly(A) polymerase RNA-binding" evidence="15">
    <location>
        <begin position="360"/>
        <end position="533"/>
    </location>
</feature>
<keyword evidence="5 11" id="KW-0808">Transferase</keyword>
<dbReference type="Gene3D" id="1.10.1410.10">
    <property type="match status" value="1"/>
</dbReference>
<feature type="binding site" evidence="12">
    <location>
        <begin position="102"/>
        <end position="104"/>
    </location>
    <ligand>
        <name>ATP</name>
        <dbReference type="ChEBI" id="CHEBI:30616"/>
    </ligand>
</feature>
<evidence type="ECO:0000256" key="1">
    <source>
        <dbReference type="ARBA" id="ARBA00001936"/>
    </source>
</evidence>
<gene>
    <name evidence="18" type="ORF">P280DRAFT_489285</name>
</gene>
<dbReference type="GO" id="GO:0031123">
    <property type="term" value="P:RNA 3'-end processing"/>
    <property type="evidence" value="ECO:0007669"/>
    <property type="project" value="InterPro"/>
</dbReference>
<evidence type="ECO:0000256" key="13">
    <source>
        <dbReference type="PIRSR" id="PIRSR018425-2"/>
    </source>
</evidence>
<keyword evidence="7 11" id="KW-0547">Nucleotide-binding</keyword>
<comment type="subcellular location">
    <subcellularLocation>
        <location evidence="2 11">Nucleus</location>
    </subcellularLocation>
</comment>
<feature type="region of interest" description="Disordered" evidence="14">
    <location>
        <begin position="525"/>
        <end position="594"/>
    </location>
</feature>
<sequence length="594" mass="67142">MEEQPQKQWGTTKPISTTLPTTAELKLTDELVSCLKARDNFETPEGIQKRKEVLAHVTNVTKEFITRVGRRQKLSEEAISKLGGKVVTFGSFALGVYGPSSDIDTCIVAPRNVRREDFFDIWPQLFRDMSDKSQISELVEVPEAHVPIVKMAYRGISLDLIFGSLPSQPSIPEDLDLSNVSILRGLDDVGGRTVNGPRVVKELLALVPEHKSFRYALRTIKLWSNQRGIYGAVFGYPGGIAWAIMVARIAQLFPNACGATIVCKFFNLMKSWTFPRPVMLKDVSKTNPLGLPEWNPTQNRNDRAHLMPVITPAYPAMCSTHLITKTTKEVIMAEFERGVDIVTRIQDGSATWDALFERHTFFTKDHKFYLSVVATSLTKDADEKFKGWVQSKISKLAKGIEESDFDLKRKARPYMKAFDRAHRCANQEQIERVKQGVMDYWIRKADLPESGEPSTEDGSTIIYTSTFYIGLTVPEGSRSFDISHPATTFKEIVESNEVNKAFDREKMFCRIIHTKDVNLPDDVFVEGEAKPTKPPKDKERKKKKGRTNGDSKSRKRHIDETEPEVRNSRPVKALQQSYPRHEASACSHTDSVLI</sequence>
<dbReference type="GO" id="GO:0003723">
    <property type="term" value="F:RNA binding"/>
    <property type="evidence" value="ECO:0007669"/>
    <property type="project" value="UniProtKB-UniRule"/>
</dbReference>
<dbReference type="Proteomes" id="UP000799753">
    <property type="component" value="Unassembled WGS sequence"/>
</dbReference>
<accession>A0A6A6S668</accession>
<evidence type="ECO:0000256" key="6">
    <source>
        <dbReference type="ARBA" id="ARBA00022723"/>
    </source>
</evidence>
<dbReference type="FunFam" id="1.10.1410.10:FF:000001">
    <property type="entry name" value="Putative poly(A) polymerase gamma"/>
    <property type="match status" value="1"/>
</dbReference>
<evidence type="ECO:0000256" key="2">
    <source>
        <dbReference type="ARBA" id="ARBA00004123"/>
    </source>
</evidence>
<feature type="domain" description="Poly(A) polymerase nucleotidyltransferase" evidence="17">
    <location>
        <begin position="10"/>
        <end position="207"/>
    </location>
</feature>
<dbReference type="InterPro" id="IPR011068">
    <property type="entry name" value="NuclTrfase_I-like_C"/>
</dbReference>
<evidence type="ECO:0000313" key="18">
    <source>
        <dbReference type="EMBL" id="KAF2641918.1"/>
    </source>
</evidence>
<keyword evidence="4 11" id="KW-0507">mRNA processing</keyword>
<name>A0A6A6S668_9PLEO</name>
<evidence type="ECO:0000256" key="9">
    <source>
        <dbReference type="ARBA" id="ARBA00022842"/>
    </source>
</evidence>
<dbReference type="GO" id="GO:0046872">
    <property type="term" value="F:metal ion binding"/>
    <property type="evidence" value="ECO:0007669"/>
    <property type="project" value="UniProtKB-KW"/>
</dbReference>
<evidence type="ECO:0000259" key="15">
    <source>
        <dbReference type="Pfam" id="PF04926"/>
    </source>
</evidence>
<dbReference type="CDD" id="cd05402">
    <property type="entry name" value="NT_PAP_TUTase"/>
    <property type="match status" value="1"/>
</dbReference>
<feature type="binding site" evidence="13">
    <location>
        <position position="104"/>
    </location>
    <ligand>
        <name>Mg(2+)</name>
        <dbReference type="ChEBI" id="CHEBI:18420"/>
        <label>2</label>
        <note>catalytic</note>
    </ligand>
</feature>
<evidence type="ECO:0000259" key="16">
    <source>
        <dbReference type="Pfam" id="PF04928"/>
    </source>
</evidence>
<dbReference type="InterPro" id="IPR014492">
    <property type="entry name" value="PolyA_polymerase"/>
</dbReference>
<feature type="domain" description="Poly(A) polymerase central" evidence="16">
    <location>
        <begin position="212"/>
        <end position="358"/>
    </location>
</feature>
<evidence type="ECO:0000259" key="17">
    <source>
        <dbReference type="Pfam" id="PF20750"/>
    </source>
</evidence>
<comment type="cofactor">
    <cofactor evidence="13">
        <name>Mg(2+)</name>
        <dbReference type="ChEBI" id="CHEBI:18420"/>
    </cofactor>
    <text evidence="13">Binds 2 magnesium ions. Also active with manganese.</text>
</comment>
<keyword evidence="19" id="KW-1185">Reference proteome</keyword>
<evidence type="ECO:0000256" key="11">
    <source>
        <dbReference type="PIRNR" id="PIRNR018425"/>
    </source>
</evidence>
<dbReference type="FunFam" id="3.30.460.10:FF:000002">
    <property type="entry name" value="Poly(A) polymerase alpha, putative"/>
    <property type="match status" value="1"/>
</dbReference>
<reference evidence="18" key="1">
    <citation type="journal article" date="2020" name="Stud. Mycol.">
        <title>101 Dothideomycetes genomes: a test case for predicting lifestyles and emergence of pathogens.</title>
        <authorList>
            <person name="Haridas S."/>
            <person name="Albert R."/>
            <person name="Binder M."/>
            <person name="Bloem J."/>
            <person name="Labutti K."/>
            <person name="Salamov A."/>
            <person name="Andreopoulos B."/>
            <person name="Baker S."/>
            <person name="Barry K."/>
            <person name="Bills G."/>
            <person name="Bluhm B."/>
            <person name="Cannon C."/>
            <person name="Castanera R."/>
            <person name="Culley D."/>
            <person name="Daum C."/>
            <person name="Ezra D."/>
            <person name="Gonzalez J."/>
            <person name="Henrissat B."/>
            <person name="Kuo A."/>
            <person name="Liang C."/>
            <person name="Lipzen A."/>
            <person name="Lutzoni F."/>
            <person name="Magnuson J."/>
            <person name="Mondo S."/>
            <person name="Nolan M."/>
            <person name="Ohm R."/>
            <person name="Pangilinan J."/>
            <person name="Park H.-J."/>
            <person name="Ramirez L."/>
            <person name="Alfaro M."/>
            <person name="Sun H."/>
            <person name="Tritt A."/>
            <person name="Yoshinaga Y."/>
            <person name="Zwiers L.-H."/>
            <person name="Turgeon B."/>
            <person name="Goodwin S."/>
            <person name="Spatafora J."/>
            <person name="Crous P."/>
            <person name="Grigoriev I."/>
        </authorList>
    </citation>
    <scope>NUCLEOTIDE SEQUENCE</scope>
    <source>
        <strain evidence="18">CBS 473.64</strain>
    </source>
</reference>
<evidence type="ECO:0000256" key="3">
    <source>
        <dbReference type="ARBA" id="ARBA00010912"/>
    </source>
</evidence>
<evidence type="ECO:0000256" key="10">
    <source>
        <dbReference type="ARBA" id="ARBA00023242"/>
    </source>
</evidence>
<dbReference type="PANTHER" id="PTHR10682">
    <property type="entry name" value="POLY A POLYMERASE"/>
    <property type="match status" value="1"/>
</dbReference>
<dbReference type="PANTHER" id="PTHR10682:SF10">
    <property type="entry name" value="POLYNUCLEOTIDE ADENYLYLTRANSFERASE"/>
    <property type="match status" value="1"/>
</dbReference>
<dbReference type="InterPro" id="IPR043519">
    <property type="entry name" value="NT_sf"/>
</dbReference>
<dbReference type="Pfam" id="PF20750">
    <property type="entry name" value="PAP_NTPase"/>
    <property type="match status" value="1"/>
</dbReference>
<feature type="binding site" evidence="12">
    <location>
        <position position="230"/>
    </location>
    <ligand>
        <name>ATP</name>
        <dbReference type="ChEBI" id="CHEBI:30616"/>
    </ligand>
</feature>
<dbReference type="GO" id="GO:0005524">
    <property type="term" value="F:ATP binding"/>
    <property type="evidence" value="ECO:0007669"/>
    <property type="project" value="UniProtKB-UniRule"/>
</dbReference>
<dbReference type="Gene3D" id="3.30.70.590">
    <property type="entry name" value="Poly(A) polymerase predicted RNA binding domain"/>
    <property type="match status" value="1"/>
</dbReference>
<dbReference type="InterPro" id="IPR007010">
    <property type="entry name" value="PolA_pol_RNA-bd_dom"/>
</dbReference>
<feature type="compositionally biased region" description="Basic and acidic residues" evidence="14">
    <location>
        <begin position="547"/>
        <end position="567"/>
    </location>
</feature>